<evidence type="ECO:0000313" key="2">
    <source>
        <dbReference type="Proteomes" id="UP000234681"/>
    </source>
</evidence>
<dbReference type="AlphaFoldDB" id="A6JXD1"/>
<reference evidence="1 2" key="1">
    <citation type="submission" date="2005-09" db="EMBL/GenBank/DDBJ databases">
        <authorList>
            <person name="Mural R.J."/>
            <person name="Li P.W."/>
            <person name="Adams M.D."/>
            <person name="Amanatides P.G."/>
            <person name="Baden-Tillson H."/>
            <person name="Barnstead M."/>
            <person name="Chin S.H."/>
            <person name="Dew I."/>
            <person name="Evans C.A."/>
            <person name="Ferriera S."/>
            <person name="Flanigan M."/>
            <person name="Fosler C."/>
            <person name="Glodek A."/>
            <person name="Gu Z."/>
            <person name="Holt R.A."/>
            <person name="Jennings D."/>
            <person name="Kraft C.L."/>
            <person name="Lu F."/>
            <person name="Nguyen T."/>
            <person name="Nusskern D.R."/>
            <person name="Pfannkoch C.M."/>
            <person name="Sitter C."/>
            <person name="Sutton G.G."/>
            <person name="Venter J.C."/>
            <person name="Wang Z."/>
            <person name="Woodage T."/>
            <person name="Zheng X.H."/>
            <person name="Zhong F."/>
        </authorList>
    </citation>
    <scope>NUCLEOTIDE SEQUENCE [LARGE SCALE GENOMIC DNA]</scope>
    <source>
        <strain>BN</strain>
        <strain evidence="2">Sprague-Dawley</strain>
    </source>
</reference>
<name>A6JXD1_RAT</name>
<sequence length="39" mass="4665">MLVLRTLSTVGSSTMESKMLLRDWPTRWCLHHLVLWIPR</sequence>
<gene>
    <name evidence="1" type="ORF">rCG_32199</name>
</gene>
<organism evidence="1 2">
    <name type="scientific">Rattus norvegicus</name>
    <name type="common">Rat</name>
    <dbReference type="NCBI Taxonomy" id="10116"/>
    <lineage>
        <taxon>Eukaryota</taxon>
        <taxon>Metazoa</taxon>
        <taxon>Chordata</taxon>
        <taxon>Craniata</taxon>
        <taxon>Vertebrata</taxon>
        <taxon>Euteleostomi</taxon>
        <taxon>Mammalia</taxon>
        <taxon>Eutheria</taxon>
        <taxon>Euarchontoglires</taxon>
        <taxon>Glires</taxon>
        <taxon>Rodentia</taxon>
        <taxon>Myomorpha</taxon>
        <taxon>Muroidea</taxon>
        <taxon>Muridae</taxon>
        <taxon>Murinae</taxon>
        <taxon>Rattus</taxon>
    </lineage>
</organism>
<dbReference type="Proteomes" id="UP000234681">
    <property type="component" value="Chromosome 3"/>
</dbReference>
<dbReference type="EMBL" id="CH474005">
    <property type="protein sequence ID" value="EDL96478.1"/>
    <property type="molecule type" value="Genomic_DNA"/>
</dbReference>
<protein>
    <submittedName>
        <fullName evidence="1">RCG32199</fullName>
    </submittedName>
</protein>
<evidence type="ECO:0000313" key="1">
    <source>
        <dbReference type="EMBL" id="EDL96478.1"/>
    </source>
</evidence>
<accession>A6JXD1</accession>
<proteinExistence type="predicted"/>